<proteinExistence type="predicted"/>
<reference evidence="1 2" key="1">
    <citation type="submission" date="2018-06" db="EMBL/GenBank/DDBJ databases">
        <title>Genomic Encyclopedia of Type Strains, Phase IV (KMG-IV): sequencing the most valuable type-strain genomes for metagenomic binning, comparative biology and taxonomic classification.</title>
        <authorList>
            <person name="Goeker M."/>
        </authorList>
    </citation>
    <scope>NUCLEOTIDE SEQUENCE [LARGE SCALE GENOMIC DNA]</scope>
    <source>
        <strain evidence="1 2">DSM 45521</strain>
    </source>
</reference>
<accession>A0A318RFN5</accession>
<name>A0A318RFN5_WILLI</name>
<keyword evidence="2" id="KW-1185">Reference proteome</keyword>
<evidence type="ECO:0000313" key="1">
    <source>
        <dbReference type="EMBL" id="PYE12758.1"/>
    </source>
</evidence>
<comment type="caution">
    <text evidence="1">The sequence shown here is derived from an EMBL/GenBank/DDBJ whole genome shotgun (WGS) entry which is preliminary data.</text>
</comment>
<dbReference type="OrthoDB" id="4579325at2"/>
<dbReference type="EMBL" id="QJSP01000020">
    <property type="protein sequence ID" value="PYE12758.1"/>
    <property type="molecule type" value="Genomic_DNA"/>
</dbReference>
<dbReference type="AlphaFoldDB" id="A0A318RFN5"/>
<evidence type="ECO:0000313" key="2">
    <source>
        <dbReference type="Proteomes" id="UP000247591"/>
    </source>
</evidence>
<sequence>MIIGYADDLRRRICNALIDSGAVVEVIDPDRPGLRTQHSGHHRSRHLDDVPNAYRDAEPSYVVTVTQEIDDEHRSLLGRWRRRCHRRVETARLLGAATDATSIPDSCRILVVGDARKSTPTRTSHSWIKHLAREVTYETEINGTQVDSATYLLVRNNVELRKSLNLVAAWWSRTKATRTPTVAY</sequence>
<dbReference type="Proteomes" id="UP000247591">
    <property type="component" value="Unassembled WGS sequence"/>
</dbReference>
<organism evidence="1 2">
    <name type="scientific">Williamsia limnetica</name>
    <dbReference type="NCBI Taxonomy" id="882452"/>
    <lineage>
        <taxon>Bacteria</taxon>
        <taxon>Bacillati</taxon>
        <taxon>Actinomycetota</taxon>
        <taxon>Actinomycetes</taxon>
        <taxon>Mycobacteriales</taxon>
        <taxon>Nocardiaceae</taxon>
        <taxon>Williamsia</taxon>
    </lineage>
</organism>
<protein>
    <submittedName>
        <fullName evidence="1">Uncharacterized protein</fullName>
    </submittedName>
</protein>
<gene>
    <name evidence="1" type="ORF">DFR67_12037</name>
</gene>
<dbReference type="RefSeq" id="WP_110472288.1">
    <property type="nucleotide sequence ID" value="NZ_QJSP01000020.1"/>
</dbReference>